<dbReference type="EMBL" id="FPKR01000011">
    <property type="protein sequence ID" value="SFZ78125.1"/>
    <property type="molecule type" value="Genomic_DNA"/>
</dbReference>
<dbReference type="Proteomes" id="UP000186513">
    <property type="component" value="Unassembled WGS sequence"/>
</dbReference>
<accession>A0A1K2HN53</accession>
<dbReference type="Pfam" id="PF10636">
    <property type="entry name" value="hemP"/>
    <property type="match status" value="1"/>
</dbReference>
<dbReference type="RefSeq" id="WP_072429303.1">
    <property type="nucleotide sequence ID" value="NZ_FPKR01000011.1"/>
</dbReference>
<dbReference type="OrthoDB" id="5348353at2"/>
<organism evidence="1 2">
    <name type="scientific">Chitinimonas taiwanensis DSM 18899</name>
    <dbReference type="NCBI Taxonomy" id="1121279"/>
    <lineage>
        <taxon>Bacteria</taxon>
        <taxon>Pseudomonadati</taxon>
        <taxon>Pseudomonadota</taxon>
        <taxon>Betaproteobacteria</taxon>
        <taxon>Neisseriales</taxon>
        <taxon>Chitinibacteraceae</taxon>
        <taxon>Chitinimonas</taxon>
    </lineage>
</organism>
<proteinExistence type="predicted"/>
<keyword evidence="2" id="KW-1185">Reference proteome</keyword>
<dbReference type="InterPro" id="IPR019600">
    <property type="entry name" value="Hemin_uptake_protein_HemP"/>
</dbReference>
<dbReference type="AlphaFoldDB" id="A0A1K2HN53"/>
<dbReference type="STRING" id="1121279.SAMN02745887_02806"/>
<gene>
    <name evidence="1" type="ORF">SAMN02745887_02806</name>
</gene>
<sequence length="55" mass="6343">MKNEPNKAAPSAQSLERIRLDALTLLQGRQELEIAHRGEIYRLRMTRNGKLILTK</sequence>
<evidence type="ECO:0000313" key="2">
    <source>
        <dbReference type="Proteomes" id="UP000186513"/>
    </source>
</evidence>
<protein>
    <submittedName>
        <fullName evidence="1">Hemin uptake protein hemP</fullName>
    </submittedName>
</protein>
<reference evidence="1 2" key="1">
    <citation type="submission" date="2016-11" db="EMBL/GenBank/DDBJ databases">
        <authorList>
            <person name="Jaros S."/>
            <person name="Januszkiewicz K."/>
            <person name="Wedrychowicz H."/>
        </authorList>
    </citation>
    <scope>NUCLEOTIDE SEQUENCE [LARGE SCALE GENOMIC DNA]</scope>
    <source>
        <strain evidence="1 2">DSM 18899</strain>
    </source>
</reference>
<evidence type="ECO:0000313" key="1">
    <source>
        <dbReference type="EMBL" id="SFZ78125.1"/>
    </source>
</evidence>
<dbReference type="Gene3D" id="2.10.70.10">
    <property type="entry name" value="Complement Module, domain 1"/>
    <property type="match status" value="1"/>
</dbReference>
<name>A0A1K2HN53_9NEIS</name>